<dbReference type="InterPro" id="IPR011701">
    <property type="entry name" value="MFS"/>
</dbReference>
<feature type="transmembrane region" description="Helical" evidence="6">
    <location>
        <begin position="56"/>
        <end position="75"/>
    </location>
</feature>
<dbReference type="HOGENOM" id="CLU_570238_0_0_1"/>
<evidence type="ECO:0000256" key="4">
    <source>
        <dbReference type="ARBA" id="ARBA00022989"/>
    </source>
</evidence>
<dbReference type="KEGG" id="lgi:LOTGIDRAFT_169087"/>
<evidence type="ECO:0008006" key="9">
    <source>
        <dbReference type="Google" id="ProtNLM"/>
    </source>
</evidence>
<name>V3YZJ0_LOTGI</name>
<dbReference type="PANTHER" id="PTHR43385">
    <property type="entry name" value="RIBOFLAVIN TRANSPORTER RIBJ"/>
    <property type="match status" value="1"/>
</dbReference>
<evidence type="ECO:0000313" key="8">
    <source>
        <dbReference type="Proteomes" id="UP000030746"/>
    </source>
</evidence>
<feature type="transmembrane region" description="Helical" evidence="6">
    <location>
        <begin position="293"/>
        <end position="314"/>
    </location>
</feature>
<keyword evidence="2" id="KW-0813">Transport</keyword>
<dbReference type="CTD" id="20241056"/>
<dbReference type="GO" id="GO:0016020">
    <property type="term" value="C:membrane"/>
    <property type="evidence" value="ECO:0007669"/>
    <property type="project" value="UniProtKB-SubCell"/>
</dbReference>
<gene>
    <name evidence="7" type="ORF">LOTGIDRAFT_169087</name>
</gene>
<accession>V3YZJ0</accession>
<feature type="transmembrane region" description="Helical" evidence="6">
    <location>
        <begin position="140"/>
        <end position="162"/>
    </location>
</feature>
<feature type="transmembrane region" description="Helical" evidence="6">
    <location>
        <begin position="383"/>
        <end position="404"/>
    </location>
</feature>
<evidence type="ECO:0000256" key="3">
    <source>
        <dbReference type="ARBA" id="ARBA00022692"/>
    </source>
</evidence>
<dbReference type="OMA" id="PIAQERY"/>
<proteinExistence type="predicted"/>
<evidence type="ECO:0000256" key="2">
    <source>
        <dbReference type="ARBA" id="ARBA00022448"/>
    </source>
</evidence>
<feature type="transmembrane region" description="Helical" evidence="6">
    <location>
        <begin position="12"/>
        <end position="36"/>
    </location>
</feature>
<organism evidence="7 8">
    <name type="scientific">Lottia gigantea</name>
    <name type="common">Giant owl limpet</name>
    <dbReference type="NCBI Taxonomy" id="225164"/>
    <lineage>
        <taxon>Eukaryota</taxon>
        <taxon>Metazoa</taxon>
        <taxon>Spiralia</taxon>
        <taxon>Lophotrochozoa</taxon>
        <taxon>Mollusca</taxon>
        <taxon>Gastropoda</taxon>
        <taxon>Patellogastropoda</taxon>
        <taxon>Lottioidea</taxon>
        <taxon>Lottiidae</taxon>
        <taxon>Lottia</taxon>
    </lineage>
</organism>
<dbReference type="OrthoDB" id="410267at2759"/>
<evidence type="ECO:0000256" key="6">
    <source>
        <dbReference type="SAM" id="Phobius"/>
    </source>
</evidence>
<dbReference type="GO" id="GO:0022857">
    <property type="term" value="F:transmembrane transporter activity"/>
    <property type="evidence" value="ECO:0007669"/>
    <property type="project" value="InterPro"/>
</dbReference>
<dbReference type="Proteomes" id="UP000030746">
    <property type="component" value="Unassembled WGS sequence"/>
</dbReference>
<dbReference type="InterPro" id="IPR036259">
    <property type="entry name" value="MFS_trans_sf"/>
</dbReference>
<feature type="transmembrane region" description="Helical" evidence="6">
    <location>
        <begin position="449"/>
        <end position="469"/>
    </location>
</feature>
<keyword evidence="4 6" id="KW-1133">Transmembrane helix</keyword>
<dbReference type="Gene3D" id="1.20.1250.20">
    <property type="entry name" value="MFS general substrate transporter like domains"/>
    <property type="match status" value="2"/>
</dbReference>
<dbReference type="GeneID" id="20241056"/>
<feature type="transmembrane region" description="Helical" evidence="6">
    <location>
        <begin position="425"/>
        <end position="443"/>
    </location>
</feature>
<dbReference type="Pfam" id="PF07690">
    <property type="entry name" value="MFS_1"/>
    <property type="match status" value="1"/>
</dbReference>
<feature type="transmembrane region" description="Helical" evidence="6">
    <location>
        <begin position="217"/>
        <end position="240"/>
    </location>
</feature>
<keyword evidence="8" id="KW-1185">Reference proteome</keyword>
<comment type="subcellular location">
    <subcellularLocation>
        <location evidence="1">Membrane</location>
        <topology evidence="1">Multi-pass membrane protein</topology>
    </subcellularLocation>
</comment>
<feature type="transmembrane region" description="Helical" evidence="6">
    <location>
        <begin position="106"/>
        <end position="133"/>
    </location>
</feature>
<dbReference type="EMBL" id="KB203629">
    <property type="protein sequence ID" value="ESO83618.1"/>
    <property type="molecule type" value="Genomic_DNA"/>
</dbReference>
<keyword evidence="3 6" id="KW-0812">Transmembrane</keyword>
<keyword evidence="5 6" id="KW-0472">Membrane</keyword>
<dbReference type="InterPro" id="IPR052983">
    <property type="entry name" value="MFS_Riboflavin_Transporter"/>
</dbReference>
<evidence type="ECO:0000256" key="1">
    <source>
        <dbReference type="ARBA" id="ARBA00004141"/>
    </source>
</evidence>
<evidence type="ECO:0000256" key="5">
    <source>
        <dbReference type="ARBA" id="ARBA00023136"/>
    </source>
</evidence>
<feature type="transmembrane region" description="Helical" evidence="6">
    <location>
        <begin position="329"/>
        <end position="352"/>
    </location>
</feature>
<reference evidence="7 8" key="1">
    <citation type="journal article" date="2013" name="Nature">
        <title>Insights into bilaterian evolution from three spiralian genomes.</title>
        <authorList>
            <person name="Simakov O."/>
            <person name="Marletaz F."/>
            <person name="Cho S.J."/>
            <person name="Edsinger-Gonzales E."/>
            <person name="Havlak P."/>
            <person name="Hellsten U."/>
            <person name="Kuo D.H."/>
            <person name="Larsson T."/>
            <person name="Lv J."/>
            <person name="Arendt D."/>
            <person name="Savage R."/>
            <person name="Osoegawa K."/>
            <person name="de Jong P."/>
            <person name="Grimwood J."/>
            <person name="Chapman J.A."/>
            <person name="Shapiro H."/>
            <person name="Aerts A."/>
            <person name="Otillar R.P."/>
            <person name="Terry A.Y."/>
            <person name="Boore J.L."/>
            <person name="Grigoriev I.V."/>
            <person name="Lindberg D.R."/>
            <person name="Seaver E.C."/>
            <person name="Weisblat D.A."/>
            <person name="Putnam N.H."/>
            <person name="Rokhsar D.S."/>
        </authorList>
    </citation>
    <scope>NUCLEOTIDE SEQUENCE [LARGE SCALE GENOMIC DNA]</scope>
</reference>
<dbReference type="RefSeq" id="XP_009065648.1">
    <property type="nucleotide sequence ID" value="XM_009067400.1"/>
</dbReference>
<protein>
    <recommendedName>
        <fullName evidence="9">Major facilitator superfamily (MFS) profile domain-containing protein</fullName>
    </recommendedName>
</protein>
<feature type="transmembrane region" description="Helical" evidence="6">
    <location>
        <begin position="359"/>
        <end position="377"/>
    </location>
</feature>
<dbReference type="SUPFAM" id="SSF103473">
    <property type="entry name" value="MFS general substrate transporter"/>
    <property type="match status" value="1"/>
</dbReference>
<dbReference type="PANTHER" id="PTHR43385:SF1">
    <property type="entry name" value="RIBOFLAVIN TRANSPORTER RIBJ"/>
    <property type="match status" value="1"/>
</dbReference>
<evidence type="ECO:0000313" key="7">
    <source>
        <dbReference type="EMBL" id="ESO83618.1"/>
    </source>
</evidence>
<feature type="transmembrane region" description="Helical" evidence="6">
    <location>
        <begin position="82"/>
        <end position="100"/>
    </location>
</feature>
<dbReference type="AlphaFoldDB" id="V3YZJ0"/>
<sequence length="479" mass="53363">MKISTKFKKYSTIAGSILMLFPTGVNYLQGNVLPYIVSYLHSLGKYQDTNIGSEVWIIGLYYAGFISTIMTSYFEKKFGMRFMMFVGVILISTGFLSTHFSVQYSMWLVAFTFGLLPGIGVAQCINVTISIIVKWMPDRMGFGVSVITTGSGIGVLVLNNAIMQYVNPEDIKTNKTINSINQYIIVDLLLRACWSFYNVLQPSSVFTDEGILARTPYLFLLLGSITVLVQIVSIFFIYIVPEADEEEQIILEKSDHWSPKETDRDKVVNFRTDVESYAASNLNLLQVLRQPSAYLLMVASSFYLGATLVVSATYKVQSFGEQFIKEDSILTNIGGVAGFMAPIFRPIFGILADKISHKLCLISMCAVLVVLLETFYYTQYMGVAGYSLWLVLLMVHLGGGQPLYRSTIPRCYGVENQSSNQTILSFGYCTVAIGISLTAPLILSKLGWFYLFPIIGILPLLSILALAVFNVRLKDGTRI</sequence>